<protein>
    <recommendedName>
        <fullName evidence="6">Small ribosomal subunit protein mS23</fullName>
    </recommendedName>
    <alternativeName>
        <fullName evidence="7">37S ribosomal protein S25, mitochondrial</fullName>
    </alternativeName>
</protein>
<dbReference type="OrthoDB" id="5542239at2759"/>
<name>A0A165ULB0_9APHY</name>
<evidence type="ECO:0000313" key="8">
    <source>
        <dbReference type="EMBL" id="KZT75083.1"/>
    </source>
</evidence>
<gene>
    <name evidence="8" type="ORF">DAEQUDRAFT_761045</name>
</gene>
<proteinExistence type="inferred from homology"/>
<dbReference type="PANTHER" id="PTHR37799">
    <property type="entry name" value="37S RIBOSOMAL PROTEIN S25, MITOCHONDRIAL"/>
    <property type="match status" value="1"/>
</dbReference>
<organism evidence="8 9">
    <name type="scientific">Daedalea quercina L-15889</name>
    <dbReference type="NCBI Taxonomy" id="1314783"/>
    <lineage>
        <taxon>Eukaryota</taxon>
        <taxon>Fungi</taxon>
        <taxon>Dikarya</taxon>
        <taxon>Basidiomycota</taxon>
        <taxon>Agaricomycotina</taxon>
        <taxon>Agaricomycetes</taxon>
        <taxon>Polyporales</taxon>
        <taxon>Fomitopsis</taxon>
    </lineage>
</organism>
<dbReference type="PANTHER" id="PTHR37799:SF1">
    <property type="entry name" value="SMALL RIBOSOMAL SUBUNIT PROTEIN MS23"/>
    <property type="match status" value="1"/>
</dbReference>
<keyword evidence="9" id="KW-1185">Reference proteome</keyword>
<comment type="similarity">
    <text evidence="2">Belongs to the mitochondrion-specific ribosomal protein mS23 family.</text>
</comment>
<dbReference type="InterPro" id="IPR016939">
    <property type="entry name" value="Ribosomal_mS23_fun"/>
</dbReference>
<sequence length="295" mass="34160">MAKRIAAEVHKQGSRLVRERYIPREPLWLQAVLDHPPLSLPPRDPPSRTSFDLPPHAATTTFKALAHASGHPPSQPSRIQYIEDQIRRQFFSDHPFEAFRPTTLLEGLTVEEEHPIRGKDWTRLRQRGRNPTAEDAIRFAVNLYTHHEMPISPAYATAVAQFRALRSEQHFTKRFALLEAKHYGVEFGPSQVEITFAKEEKALNTFAQNQQQRLEDSLSRKRWRAIVERRGPPPAWTKGQEYTRLWQEGVRPTYGPIQTRITAPKVVLTQEQRLRLAQEKHVKNVDAFELLPKRA</sequence>
<evidence type="ECO:0000256" key="4">
    <source>
        <dbReference type="ARBA" id="ARBA00023128"/>
    </source>
</evidence>
<dbReference type="EMBL" id="KV429032">
    <property type="protein sequence ID" value="KZT75083.1"/>
    <property type="molecule type" value="Genomic_DNA"/>
</dbReference>
<accession>A0A165ULB0</accession>
<dbReference type="GO" id="GO:0005763">
    <property type="term" value="C:mitochondrial small ribosomal subunit"/>
    <property type="evidence" value="ECO:0007669"/>
    <property type="project" value="InterPro"/>
</dbReference>
<reference evidence="8 9" key="1">
    <citation type="journal article" date="2016" name="Mol. Biol. Evol.">
        <title>Comparative Genomics of Early-Diverging Mushroom-Forming Fungi Provides Insights into the Origins of Lignocellulose Decay Capabilities.</title>
        <authorList>
            <person name="Nagy L.G."/>
            <person name="Riley R."/>
            <person name="Tritt A."/>
            <person name="Adam C."/>
            <person name="Daum C."/>
            <person name="Floudas D."/>
            <person name="Sun H."/>
            <person name="Yadav J.S."/>
            <person name="Pangilinan J."/>
            <person name="Larsson K.H."/>
            <person name="Matsuura K."/>
            <person name="Barry K."/>
            <person name="Labutti K."/>
            <person name="Kuo R."/>
            <person name="Ohm R.A."/>
            <person name="Bhattacharya S.S."/>
            <person name="Shirouzu T."/>
            <person name="Yoshinaga Y."/>
            <person name="Martin F.M."/>
            <person name="Grigoriev I.V."/>
            <person name="Hibbett D.S."/>
        </authorList>
    </citation>
    <scope>NUCLEOTIDE SEQUENCE [LARGE SCALE GENOMIC DNA]</scope>
    <source>
        <strain evidence="8 9">L-15889</strain>
    </source>
</reference>
<evidence type="ECO:0000256" key="6">
    <source>
        <dbReference type="ARBA" id="ARBA00035137"/>
    </source>
</evidence>
<keyword evidence="5" id="KW-0687">Ribonucleoprotein</keyword>
<evidence type="ECO:0000256" key="3">
    <source>
        <dbReference type="ARBA" id="ARBA00022980"/>
    </source>
</evidence>
<evidence type="ECO:0000256" key="2">
    <source>
        <dbReference type="ARBA" id="ARBA00009864"/>
    </source>
</evidence>
<dbReference type="AlphaFoldDB" id="A0A165ULB0"/>
<dbReference type="Pfam" id="PF13741">
    <property type="entry name" value="MRP-S25"/>
    <property type="match status" value="1"/>
</dbReference>
<evidence type="ECO:0000313" key="9">
    <source>
        <dbReference type="Proteomes" id="UP000076727"/>
    </source>
</evidence>
<evidence type="ECO:0000256" key="1">
    <source>
        <dbReference type="ARBA" id="ARBA00004173"/>
    </source>
</evidence>
<dbReference type="GO" id="GO:0003735">
    <property type="term" value="F:structural constituent of ribosome"/>
    <property type="evidence" value="ECO:0007669"/>
    <property type="project" value="InterPro"/>
</dbReference>
<dbReference type="STRING" id="1314783.A0A165ULB0"/>
<keyword evidence="3" id="KW-0689">Ribosomal protein</keyword>
<comment type="subcellular location">
    <subcellularLocation>
        <location evidence="1">Mitochondrion</location>
    </subcellularLocation>
</comment>
<evidence type="ECO:0000256" key="5">
    <source>
        <dbReference type="ARBA" id="ARBA00023274"/>
    </source>
</evidence>
<evidence type="ECO:0000256" key="7">
    <source>
        <dbReference type="ARBA" id="ARBA00035421"/>
    </source>
</evidence>
<keyword evidence="4" id="KW-0496">Mitochondrion</keyword>
<dbReference type="Proteomes" id="UP000076727">
    <property type="component" value="Unassembled WGS sequence"/>
</dbReference>